<dbReference type="GO" id="GO:0008380">
    <property type="term" value="P:RNA splicing"/>
    <property type="evidence" value="ECO:0007669"/>
    <property type="project" value="UniProtKB-KW"/>
</dbReference>
<keyword evidence="5 11" id="KW-0863">Zinc-finger</keyword>
<comment type="subcellular location">
    <subcellularLocation>
        <location evidence="1">Nucleus</location>
    </subcellularLocation>
</comment>
<feature type="domain" description="C3H1-type" evidence="13">
    <location>
        <begin position="51"/>
        <end position="79"/>
    </location>
</feature>
<dbReference type="GO" id="GO:0008270">
    <property type="term" value="F:zinc ion binding"/>
    <property type="evidence" value="ECO:0007669"/>
    <property type="project" value="UniProtKB-KW"/>
</dbReference>
<keyword evidence="12" id="KW-0175">Coiled coil</keyword>
<dbReference type="Pfam" id="PF06220">
    <property type="entry name" value="zf-U1"/>
    <property type="match status" value="1"/>
</dbReference>
<evidence type="ECO:0000313" key="14">
    <source>
        <dbReference type="EMBL" id="PNF31830.1"/>
    </source>
</evidence>
<keyword evidence="7" id="KW-0508">mRNA splicing</keyword>
<evidence type="ECO:0000256" key="1">
    <source>
        <dbReference type="ARBA" id="ARBA00004123"/>
    </source>
</evidence>
<comment type="caution">
    <text evidence="14">The sequence shown here is derived from an EMBL/GenBank/DDBJ whole genome shotgun (WGS) entry which is preliminary data.</text>
</comment>
<dbReference type="InterPro" id="IPR000571">
    <property type="entry name" value="Znf_CCCH"/>
</dbReference>
<dbReference type="STRING" id="105785.A0A2J7QTB2"/>
<dbReference type="GO" id="GO:0006397">
    <property type="term" value="P:mRNA processing"/>
    <property type="evidence" value="ECO:0007669"/>
    <property type="project" value="UniProtKB-KW"/>
</dbReference>
<evidence type="ECO:0000256" key="8">
    <source>
        <dbReference type="ARBA" id="ARBA00023242"/>
    </source>
</evidence>
<keyword evidence="15" id="KW-1185">Reference proteome</keyword>
<dbReference type="PROSITE" id="PS50103">
    <property type="entry name" value="ZF_C3H1"/>
    <property type="match status" value="1"/>
</dbReference>
<dbReference type="EMBL" id="NEVH01011196">
    <property type="protein sequence ID" value="PNF31830.1"/>
    <property type="molecule type" value="Genomic_DNA"/>
</dbReference>
<evidence type="ECO:0000256" key="4">
    <source>
        <dbReference type="ARBA" id="ARBA00022728"/>
    </source>
</evidence>
<protein>
    <recommendedName>
        <fullName evidence="9">Zinc finger matrin-type protein 5</fullName>
    </recommendedName>
    <alternativeName>
        <fullName evidence="10">U11/U12 small nuclear ribonucleoprotein 20 kDa protein</fullName>
    </alternativeName>
</protein>
<dbReference type="Pfam" id="PF00642">
    <property type="entry name" value="zf-CCCH"/>
    <property type="match status" value="1"/>
</dbReference>
<keyword evidence="2" id="KW-0507">mRNA processing</keyword>
<organism evidence="14 15">
    <name type="scientific">Cryptotermes secundus</name>
    <dbReference type="NCBI Taxonomy" id="105785"/>
    <lineage>
        <taxon>Eukaryota</taxon>
        <taxon>Metazoa</taxon>
        <taxon>Ecdysozoa</taxon>
        <taxon>Arthropoda</taxon>
        <taxon>Hexapoda</taxon>
        <taxon>Insecta</taxon>
        <taxon>Pterygota</taxon>
        <taxon>Neoptera</taxon>
        <taxon>Polyneoptera</taxon>
        <taxon>Dictyoptera</taxon>
        <taxon>Blattodea</taxon>
        <taxon>Blattoidea</taxon>
        <taxon>Termitoidae</taxon>
        <taxon>Kalotermitidae</taxon>
        <taxon>Cryptotermitinae</taxon>
        <taxon>Cryptotermes</taxon>
    </lineage>
</organism>
<dbReference type="InterPro" id="IPR036855">
    <property type="entry name" value="Znf_CCCH_sf"/>
</dbReference>
<dbReference type="PANTHER" id="PTHR16465:SF0">
    <property type="entry name" value="ZINC FINGER MATRIN-TYPE PROTEIN 5"/>
    <property type="match status" value="1"/>
</dbReference>
<proteinExistence type="predicted"/>
<dbReference type="Gene3D" id="3.30.160.60">
    <property type="entry name" value="Classic Zinc Finger"/>
    <property type="match status" value="1"/>
</dbReference>
<keyword evidence="4" id="KW-0747">Spliceosome</keyword>
<evidence type="ECO:0000256" key="7">
    <source>
        <dbReference type="ARBA" id="ARBA00023187"/>
    </source>
</evidence>
<evidence type="ECO:0000256" key="12">
    <source>
        <dbReference type="SAM" id="Coils"/>
    </source>
</evidence>
<evidence type="ECO:0000256" key="5">
    <source>
        <dbReference type="ARBA" id="ARBA00022771"/>
    </source>
</evidence>
<dbReference type="OrthoDB" id="2417221at2759"/>
<evidence type="ECO:0000256" key="6">
    <source>
        <dbReference type="ARBA" id="ARBA00022833"/>
    </source>
</evidence>
<accession>A0A2J7QTB2</accession>
<name>A0A2J7QTB2_9NEOP</name>
<gene>
    <name evidence="14" type="primary">zmat5</name>
    <name evidence="14" type="ORF">B7P43_G09260</name>
</gene>
<dbReference type="GO" id="GO:0005689">
    <property type="term" value="C:U12-type spliceosomal complex"/>
    <property type="evidence" value="ECO:0007669"/>
    <property type="project" value="TreeGrafter"/>
</dbReference>
<keyword evidence="3 11" id="KW-0479">Metal-binding</keyword>
<keyword evidence="6 11" id="KW-0862">Zinc</keyword>
<dbReference type="SUPFAM" id="SSF57667">
    <property type="entry name" value="beta-beta-alpha zinc fingers"/>
    <property type="match status" value="1"/>
</dbReference>
<evidence type="ECO:0000256" key="11">
    <source>
        <dbReference type="PROSITE-ProRule" id="PRU00723"/>
    </source>
</evidence>
<evidence type="ECO:0000313" key="15">
    <source>
        <dbReference type="Proteomes" id="UP000235965"/>
    </source>
</evidence>
<sequence length="171" mass="20083">MGKRYYCDYCDRSFIDDLEARKKHLNGSMHMRLRKEHYDSFRDPQTLLAEESAKEPCKRFLHTGECVFGSNCRFTHFSRQQLQDLKQQIEEAEREQEMKTLKNGIPEGDTASILASWLQHRTQRQLAAQLKPESKQLWELPPSLQVRLDLPPSLHPITVDSFTDADFEEWG</sequence>
<dbReference type="InterPro" id="IPR036236">
    <property type="entry name" value="Znf_C2H2_sf"/>
</dbReference>
<evidence type="ECO:0000256" key="2">
    <source>
        <dbReference type="ARBA" id="ARBA00022664"/>
    </source>
</evidence>
<evidence type="ECO:0000259" key="13">
    <source>
        <dbReference type="PROSITE" id="PS50103"/>
    </source>
</evidence>
<dbReference type="Gene3D" id="4.10.1000.10">
    <property type="entry name" value="Zinc finger, CCCH-type"/>
    <property type="match status" value="1"/>
</dbReference>
<evidence type="ECO:0000256" key="10">
    <source>
        <dbReference type="ARBA" id="ARBA00076547"/>
    </source>
</evidence>
<dbReference type="SUPFAM" id="SSF90229">
    <property type="entry name" value="CCCH zinc finger"/>
    <property type="match status" value="1"/>
</dbReference>
<evidence type="ECO:0000256" key="9">
    <source>
        <dbReference type="ARBA" id="ARBA00067764"/>
    </source>
</evidence>
<dbReference type="AlphaFoldDB" id="A0A2J7QTB2"/>
<dbReference type="InterPro" id="IPR013085">
    <property type="entry name" value="U1-CZ_Znf_C2H2"/>
</dbReference>
<keyword evidence="8" id="KW-0539">Nucleus</keyword>
<dbReference type="FunFam" id="3.30.160.60:FF:000741">
    <property type="entry name" value="Zinc finger matrin-type protein 5"/>
    <property type="match status" value="1"/>
</dbReference>
<feature type="zinc finger region" description="C3H1-type" evidence="11">
    <location>
        <begin position="51"/>
        <end position="79"/>
    </location>
</feature>
<dbReference type="PANTHER" id="PTHR16465">
    <property type="entry name" value="NUCLEASE-RELATED"/>
    <property type="match status" value="1"/>
</dbReference>
<dbReference type="InParanoid" id="A0A2J7QTB2"/>
<dbReference type="FunCoup" id="A0A2J7QTB2">
    <property type="interactions" value="266"/>
</dbReference>
<reference evidence="14 15" key="1">
    <citation type="submission" date="2017-12" db="EMBL/GenBank/DDBJ databases">
        <title>Hemimetabolous genomes reveal molecular basis of termite eusociality.</title>
        <authorList>
            <person name="Harrison M.C."/>
            <person name="Jongepier E."/>
            <person name="Robertson H.M."/>
            <person name="Arning N."/>
            <person name="Bitard-Feildel T."/>
            <person name="Chao H."/>
            <person name="Childers C.P."/>
            <person name="Dinh H."/>
            <person name="Doddapaneni H."/>
            <person name="Dugan S."/>
            <person name="Gowin J."/>
            <person name="Greiner C."/>
            <person name="Han Y."/>
            <person name="Hu H."/>
            <person name="Hughes D.S.T."/>
            <person name="Huylmans A.-K."/>
            <person name="Kemena C."/>
            <person name="Kremer L.P.M."/>
            <person name="Lee S.L."/>
            <person name="Lopez-Ezquerra A."/>
            <person name="Mallet L."/>
            <person name="Monroy-Kuhn J.M."/>
            <person name="Moser A."/>
            <person name="Murali S.C."/>
            <person name="Muzny D.M."/>
            <person name="Otani S."/>
            <person name="Piulachs M.-D."/>
            <person name="Poelchau M."/>
            <person name="Qu J."/>
            <person name="Schaub F."/>
            <person name="Wada-Katsumata A."/>
            <person name="Worley K.C."/>
            <person name="Xie Q."/>
            <person name="Ylla G."/>
            <person name="Poulsen M."/>
            <person name="Gibbs R.A."/>
            <person name="Schal C."/>
            <person name="Richards S."/>
            <person name="Belles X."/>
            <person name="Korb J."/>
            <person name="Bornberg-Bauer E."/>
        </authorList>
    </citation>
    <scope>NUCLEOTIDE SEQUENCE [LARGE SCALE GENOMIC DNA]</scope>
    <source>
        <tissue evidence="14">Whole body</tissue>
    </source>
</reference>
<evidence type="ECO:0000256" key="3">
    <source>
        <dbReference type="ARBA" id="ARBA00022723"/>
    </source>
</evidence>
<feature type="coiled-coil region" evidence="12">
    <location>
        <begin position="75"/>
        <end position="102"/>
    </location>
</feature>
<dbReference type="Proteomes" id="UP000235965">
    <property type="component" value="Unassembled WGS sequence"/>
</dbReference>